<feature type="compositionally biased region" description="Basic and acidic residues" evidence="1">
    <location>
        <begin position="483"/>
        <end position="511"/>
    </location>
</feature>
<feature type="compositionally biased region" description="Basic and acidic residues" evidence="1">
    <location>
        <begin position="552"/>
        <end position="573"/>
    </location>
</feature>
<reference evidence="2" key="2">
    <citation type="submission" date="2013-10" db="EMBL/GenBank/DDBJ databases">
        <authorList>
            <person name="Aslett M."/>
        </authorList>
    </citation>
    <scope>NUCLEOTIDE SEQUENCE [LARGE SCALE GENOMIC DNA]</scope>
    <source>
        <strain evidence="2">Houghton</strain>
    </source>
</reference>
<feature type="compositionally biased region" description="Basic and acidic residues" evidence="1">
    <location>
        <begin position="443"/>
        <end position="453"/>
    </location>
</feature>
<feature type="compositionally biased region" description="Low complexity" evidence="1">
    <location>
        <begin position="473"/>
        <end position="482"/>
    </location>
</feature>
<feature type="compositionally biased region" description="Basic and acidic residues" evidence="1">
    <location>
        <begin position="586"/>
        <end position="611"/>
    </location>
</feature>
<feature type="compositionally biased region" description="Acidic residues" evidence="1">
    <location>
        <begin position="524"/>
        <end position="533"/>
    </location>
</feature>
<name>U6G4Q1_9EIME</name>
<dbReference type="AlphaFoldDB" id="U6G4Q1"/>
<evidence type="ECO:0000313" key="2">
    <source>
        <dbReference type="EMBL" id="CDI75150.1"/>
    </source>
</evidence>
<feature type="compositionally biased region" description="Basic and acidic residues" evidence="1">
    <location>
        <begin position="388"/>
        <end position="398"/>
    </location>
</feature>
<feature type="compositionally biased region" description="Low complexity" evidence="1">
    <location>
        <begin position="135"/>
        <end position="149"/>
    </location>
</feature>
<gene>
    <name evidence="2" type="ORF">EPH_0004420</name>
</gene>
<feature type="compositionally biased region" description="Basic and acidic residues" evidence="1">
    <location>
        <begin position="413"/>
        <end position="425"/>
    </location>
</feature>
<accession>U6G4Q1</accession>
<reference evidence="2" key="1">
    <citation type="submission" date="2013-10" db="EMBL/GenBank/DDBJ databases">
        <title>Genomic analysis of the causative agents of coccidiosis in chickens.</title>
        <authorList>
            <person name="Reid A.J."/>
            <person name="Blake D."/>
            <person name="Billington K."/>
            <person name="Browne H."/>
            <person name="Dunn M."/>
            <person name="Hung S."/>
            <person name="Kawahara F."/>
            <person name="Miranda-Saavedra D."/>
            <person name="Mourier T."/>
            <person name="Nagra H."/>
            <person name="Otto T.D."/>
            <person name="Rawlings N."/>
            <person name="Sanchez A."/>
            <person name="Sanders M."/>
            <person name="Subramaniam C."/>
            <person name="Tay Y."/>
            <person name="Dear P."/>
            <person name="Doerig C."/>
            <person name="Gruber A."/>
            <person name="Parkinson J."/>
            <person name="Shirley M."/>
            <person name="Wan K.L."/>
            <person name="Berriman M."/>
            <person name="Tomley F."/>
            <person name="Pain A."/>
        </authorList>
    </citation>
    <scope>NUCLEOTIDE SEQUENCE [LARGE SCALE GENOMIC DNA]</scope>
    <source>
        <strain evidence="2">Houghton</strain>
    </source>
</reference>
<dbReference type="EMBL" id="HG690749">
    <property type="protein sequence ID" value="CDI75150.1"/>
    <property type="molecule type" value="Genomic_DNA"/>
</dbReference>
<feature type="compositionally biased region" description="Low complexity" evidence="1">
    <location>
        <begin position="192"/>
        <end position="209"/>
    </location>
</feature>
<organism evidence="2 3">
    <name type="scientific">Eimeria praecox</name>
    <dbReference type="NCBI Taxonomy" id="51316"/>
    <lineage>
        <taxon>Eukaryota</taxon>
        <taxon>Sar</taxon>
        <taxon>Alveolata</taxon>
        <taxon>Apicomplexa</taxon>
        <taxon>Conoidasida</taxon>
        <taxon>Coccidia</taxon>
        <taxon>Eucoccidiorida</taxon>
        <taxon>Eimeriorina</taxon>
        <taxon>Eimeriidae</taxon>
        <taxon>Eimeria</taxon>
    </lineage>
</organism>
<protein>
    <submittedName>
        <fullName evidence="2">Uncharacterized protein</fullName>
    </submittedName>
</protein>
<feature type="compositionally biased region" description="Basic and acidic residues" evidence="1">
    <location>
        <begin position="327"/>
        <end position="338"/>
    </location>
</feature>
<feature type="region of interest" description="Disordered" evidence="1">
    <location>
        <begin position="322"/>
        <end position="623"/>
    </location>
</feature>
<keyword evidence="3" id="KW-1185">Reference proteome</keyword>
<evidence type="ECO:0000313" key="3">
    <source>
        <dbReference type="Proteomes" id="UP000018201"/>
    </source>
</evidence>
<sequence length="623" mass="68199">MKPYRPLKPCAQNTQNCCVDDVLLRNGMYSQHLSGRQRQHVYPGERLPLLFQGLRMPRSSRYMHLLYTLYLCFLFVVLSSSEPSLGQSVSQGPLAFSVAHLNPTGRASRGPAHSPSSLKLVNIKDKASGSEEESSGSSRSIKSIPNSKPQRTPSLDPFSAAQMLNRENYKAQLTAKLHLRASRNLEDEDKGPATTGEAAATVAAATEPANSSRSTPYLHSSFVHSVGNSLLELGSKEATVGANSRGEEEVFLQVPARYSSVSVKPHFPMLPEFFMDDGEVKVIDEELGVKENPAADAASAPDAGGKVGAESVYPVASLVQASATAEESMKGSKTKNESQEEAEEEEDKEESEQASKAAPSEEERNQAKREEDKEESEQASKAAPSEEESVHTGREAAETTKQAPELPEEEPSKEEPKHKEPEVKEPVPPLAIPAAAKESAASEEEKASSKEPSSKTAPEEEEEEVQSLKESEQAAASSSASGKETEKEMEKETKKETEKEKEKAEETHKETPPPVQPPQKEKEEKEEEKEEEEESHKGTVVSKHPPPVQPLQKEKGEKKEAKGEEEESHKETVVSKPPVPAQKPQKGKEEEEKEKEKAAEARKKELAEKATKLANLQRMEGFG</sequence>
<dbReference type="Proteomes" id="UP000018201">
    <property type="component" value="Unassembled WGS sequence"/>
</dbReference>
<feature type="region of interest" description="Disordered" evidence="1">
    <location>
        <begin position="105"/>
        <end position="156"/>
    </location>
</feature>
<evidence type="ECO:0000256" key="1">
    <source>
        <dbReference type="SAM" id="MobiDB-lite"/>
    </source>
</evidence>
<feature type="region of interest" description="Disordered" evidence="1">
    <location>
        <begin position="183"/>
        <end position="216"/>
    </location>
</feature>
<proteinExistence type="predicted"/>
<feature type="compositionally biased region" description="Basic and acidic residues" evidence="1">
    <location>
        <begin position="359"/>
        <end position="371"/>
    </location>
</feature>
<feature type="compositionally biased region" description="Acidic residues" evidence="1">
    <location>
        <begin position="339"/>
        <end position="352"/>
    </location>
</feature>
<dbReference type="VEuPathDB" id="ToxoDB:EPH_0004420"/>